<sequence length="110" mass="12170">MRFSLNIVAVAALFLSSTALAAYEHDIDAIVARHLRDEELAARGEVTELELRAALIPRVPNGDCSTASPQRLGGTQCYHARGHGWMYRGQCLGRNQMVLRGDTFKGDCYF</sequence>
<organism evidence="2 3">
    <name type="scientific">Agrocybe pediades</name>
    <dbReference type="NCBI Taxonomy" id="84607"/>
    <lineage>
        <taxon>Eukaryota</taxon>
        <taxon>Fungi</taxon>
        <taxon>Dikarya</taxon>
        <taxon>Basidiomycota</taxon>
        <taxon>Agaricomycotina</taxon>
        <taxon>Agaricomycetes</taxon>
        <taxon>Agaricomycetidae</taxon>
        <taxon>Agaricales</taxon>
        <taxon>Agaricineae</taxon>
        <taxon>Strophariaceae</taxon>
        <taxon>Agrocybe</taxon>
    </lineage>
</organism>
<dbReference type="OrthoDB" id="3016891at2759"/>
<reference evidence="2 3" key="1">
    <citation type="submission" date="2019-12" db="EMBL/GenBank/DDBJ databases">
        <authorList>
            <person name="Floudas D."/>
            <person name="Bentzer J."/>
            <person name="Ahren D."/>
            <person name="Johansson T."/>
            <person name="Persson P."/>
            <person name="Tunlid A."/>
        </authorList>
    </citation>
    <scope>NUCLEOTIDE SEQUENCE [LARGE SCALE GENOMIC DNA]</scope>
    <source>
        <strain evidence="2 3">CBS 102.39</strain>
    </source>
</reference>
<keyword evidence="1" id="KW-0732">Signal</keyword>
<gene>
    <name evidence="2" type="ORF">D9613_006435</name>
</gene>
<evidence type="ECO:0000313" key="3">
    <source>
        <dbReference type="Proteomes" id="UP000521872"/>
    </source>
</evidence>
<keyword evidence="3" id="KW-1185">Reference proteome</keyword>
<dbReference type="EMBL" id="JAACJL010000030">
    <property type="protein sequence ID" value="KAF4617829.1"/>
    <property type="molecule type" value="Genomic_DNA"/>
</dbReference>
<feature type="chain" id="PRO_5034079396" evidence="1">
    <location>
        <begin position="22"/>
        <end position="110"/>
    </location>
</feature>
<dbReference type="AlphaFoldDB" id="A0A8H4QVW0"/>
<evidence type="ECO:0000313" key="2">
    <source>
        <dbReference type="EMBL" id="KAF4617829.1"/>
    </source>
</evidence>
<feature type="signal peptide" evidence="1">
    <location>
        <begin position="1"/>
        <end position="21"/>
    </location>
</feature>
<evidence type="ECO:0000256" key="1">
    <source>
        <dbReference type="SAM" id="SignalP"/>
    </source>
</evidence>
<comment type="caution">
    <text evidence="2">The sequence shown here is derived from an EMBL/GenBank/DDBJ whole genome shotgun (WGS) entry which is preliminary data.</text>
</comment>
<name>A0A8H4QVW0_9AGAR</name>
<protein>
    <submittedName>
        <fullName evidence="2">Uncharacterized protein</fullName>
    </submittedName>
</protein>
<accession>A0A8H4QVW0</accession>
<dbReference type="Proteomes" id="UP000521872">
    <property type="component" value="Unassembled WGS sequence"/>
</dbReference>
<proteinExistence type="predicted"/>